<dbReference type="PRINTS" id="PR01345">
    <property type="entry name" value="CERVTRCPTASE"/>
</dbReference>
<dbReference type="Proteomes" id="UP001328107">
    <property type="component" value="Unassembled WGS sequence"/>
</dbReference>
<dbReference type="InterPro" id="IPR005135">
    <property type="entry name" value="Endo/exonuclease/phosphatase"/>
</dbReference>
<accession>A0AAN5D758</accession>
<dbReference type="SUPFAM" id="SSF56219">
    <property type="entry name" value="DNase I-like"/>
    <property type="match status" value="1"/>
</dbReference>
<dbReference type="PANTHER" id="PTHR47510:SF3">
    <property type="entry name" value="ENDO_EXONUCLEASE_PHOSPHATASE DOMAIN-CONTAINING PROTEIN"/>
    <property type="match status" value="1"/>
</dbReference>
<dbReference type="PANTHER" id="PTHR47510">
    <property type="entry name" value="REVERSE TRANSCRIPTASE DOMAIN-CONTAINING PROTEIN"/>
    <property type="match status" value="1"/>
</dbReference>
<dbReference type="Pfam" id="PF03372">
    <property type="entry name" value="Exo_endo_phos"/>
    <property type="match status" value="1"/>
</dbReference>
<dbReference type="AlphaFoldDB" id="A0AAN5D758"/>
<dbReference type="Pfam" id="PF00078">
    <property type="entry name" value="RVT_1"/>
    <property type="match status" value="1"/>
</dbReference>
<feature type="domain" description="Endonuclease/exonuclease/phosphatase" evidence="2">
    <location>
        <begin position="101"/>
        <end position="295"/>
    </location>
</feature>
<dbReference type="Gene3D" id="3.60.10.10">
    <property type="entry name" value="Endonuclease/exonuclease/phosphatase"/>
    <property type="match status" value="1"/>
</dbReference>
<organism evidence="3 4">
    <name type="scientific">Pristionchus mayeri</name>
    <dbReference type="NCBI Taxonomy" id="1317129"/>
    <lineage>
        <taxon>Eukaryota</taxon>
        <taxon>Metazoa</taxon>
        <taxon>Ecdysozoa</taxon>
        <taxon>Nematoda</taxon>
        <taxon>Chromadorea</taxon>
        <taxon>Rhabditida</taxon>
        <taxon>Rhabditina</taxon>
        <taxon>Diplogasteromorpha</taxon>
        <taxon>Diplogasteroidea</taxon>
        <taxon>Neodiplogasteridae</taxon>
        <taxon>Pristionchus</taxon>
    </lineage>
</organism>
<keyword evidence="4" id="KW-1185">Reference proteome</keyword>
<feature type="domain" description="Reverse transcriptase" evidence="1">
    <location>
        <begin position="487"/>
        <end position="568"/>
    </location>
</feature>
<evidence type="ECO:0000259" key="1">
    <source>
        <dbReference type="Pfam" id="PF00078"/>
    </source>
</evidence>
<dbReference type="InterPro" id="IPR036691">
    <property type="entry name" value="Endo/exonu/phosph_ase_sf"/>
</dbReference>
<name>A0AAN5D758_9BILA</name>
<feature type="non-terminal residue" evidence="3">
    <location>
        <position position="1"/>
    </location>
</feature>
<evidence type="ECO:0008006" key="5">
    <source>
        <dbReference type="Google" id="ProtNLM"/>
    </source>
</evidence>
<reference evidence="4" key="1">
    <citation type="submission" date="2022-10" db="EMBL/GenBank/DDBJ databases">
        <title>Genome assembly of Pristionchus species.</title>
        <authorList>
            <person name="Yoshida K."/>
            <person name="Sommer R.J."/>
        </authorList>
    </citation>
    <scope>NUCLEOTIDE SEQUENCE [LARGE SCALE GENOMIC DNA]</scope>
    <source>
        <strain evidence="4">RS5460</strain>
    </source>
</reference>
<feature type="non-terminal residue" evidence="3">
    <location>
        <position position="797"/>
    </location>
</feature>
<evidence type="ECO:0000313" key="4">
    <source>
        <dbReference type="Proteomes" id="UP001328107"/>
    </source>
</evidence>
<proteinExistence type="predicted"/>
<evidence type="ECO:0000259" key="2">
    <source>
        <dbReference type="Pfam" id="PF03372"/>
    </source>
</evidence>
<comment type="caution">
    <text evidence="3">The sequence shown here is derived from an EMBL/GenBank/DDBJ whole genome shotgun (WGS) entry which is preliminary data.</text>
</comment>
<dbReference type="InterPro" id="IPR000477">
    <property type="entry name" value="RT_dom"/>
</dbReference>
<dbReference type="EMBL" id="BTRK01000006">
    <property type="protein sequence ID" value="GMR57656.1"/>
    <property type="molecule type" value="Genomic_DNA"/>
</dbReference>
<dbReference type="GO" id="GO:0003824">
    <property type="term" value="F:catalytic activity"/>
    <property type="evidence" value="ECO:0007669"/>
    <property type="project" value="InterPro"/>
</dbReference>
<sequence>SPSSALDEMLPVSVPDPGELLRGIGRYLDSLSHDEKGSSLALLLGTCAQQMKELMARSTTSIDDAIERDKRIRSVVVQGLPESTATAQPEPAMASLSCHYFNIRSVVNKLDAFRSFLMATQPDIVFLTETWLSSKTPSSLIIGSLPYTIIRSDRSSRGGGTCIILRDYLSFSTVSLPSTEHEITCIDLFHSSAYIRLCLVYRPPSYSISKTDSLINCLSDIHASSPHPIIISGDFNSDSLCTIPTPADRTFRDFIISANLSHLHMFPTRGVRCIDWVLGNDPTVVSAISAIPPFPSCDHSGISFSLSSPQSPPQPPLIRDFSRVDYPAVSNHLLSIDWLSLFRDCPDIDSVYNHFSSTIHSAIDLFVPYRTPRPPSLSYPSHVTRLIKHRDQLFAKIHIPKLARSKDLYRHISSLTKPKLSIPELVSSDNEPVYDSSSKSNLLASEFASHFTLDDGLLPPLSSLPISPSLSLFTFFPHAVCKALRSVLGPILFSIYLADLSRLLSKLHNVSVQCYADDVKLYISYNKSTKSAITSEFQSALDCLFEWTQLNQLSLSASKCSHLRIGSKQSSPRYNIYSIQLPLENNVRDLGVQVRSDLKNSCSIRNRAQKATSKLFLLLKALPFNCPTILLRSYKAYVLPLLDFASPFWNPHYLSDIETLEKVEHIFTRQVFYRCFPSPSYPLSLPSYPDRLKLLGLRPLTERRVIGDICMTHMIMTGSTIIPRSSFYVYKPQRDQRDRTSTFGINIELTTSTSRFHSFPVRTSRWYSQLPEKIRTAPNIRVFKRRLLNHPLIAILS</sequence>
<gene>
    <name evidence="3" type="ORF">PMAYCL1PPCAC_27851</name>
</gene>
<protein>
    <recommendedName>
        <fullName evidence="5">Reverse transcriptase domain-containing protein</fullName>
    </recommendedName>
</protein>
<evidence type="ECO:0000313" key="3">
    <source>
        <dbReference type="EMBL" id="GMR57656.1"/>
    </source>
</evidence>